<reference evidence="2 3" key="1">
    <citation type="journal article" date="2018" name="Mol. Plant">
        <title>The genome of Artemisia annua provides insight into the evolution of Asteraceae family and artemisinin biosynthesis.</title>
        <authorList>
            <person name="Shen Q."/>
            <person name="Zhang L."/>
            <person name="Liao Z."/>
            <person name="Wang S."/>
            <person name="Yan T."/>
            <person name="Shi P."/>
            <person name="Liu M."/>
            <person name="Fu X."/>
            <person name="Pan Q."/>
            <person name="Wang Y."/>
            <person name="Lv Z."/>
            <person name="Lu X."/>
            <person name="Zhang F."/>
            <person name="Jiang W."/>
            <person name="Ma Y."/>
            <person name="Chen M."/>
            <person name="Hao X."/>
            <person name="Li L."/>
            <person name="Tang Y."/>
            <person name="Lv G."/>
            <person name="Zhou Y."/>
            <person name="Sun X."/>
            <person name="Brodelius P.E."/>
            <person name="Rose J.K.C."/>
            <person name="Tang K."/>
        </authorList>
    </citation>
    <scope>NUCLEOTIDE SEQUENCE [LARGE SCALE GENOMIC DNA]</scope>
    <source>
        <strain evidence="3">cv. Huhao1</strain>
        <tissue evidence="2">Leaf</tissue>
    </source>
</reference>
<dbReference type="STRING" id="35608.A0A2U1N5R8"/>
<dbReference type="EMBL" id="PKPP01003557">
    <property type="protein sequence ID" value="PWA68841.1"/>
    <property type="molecule type" value="Genomic_DNA"/>
</dbReference>
<evidence type="ECO:0000313" key="3">
    <source>
        <dbReference type="Proteomes" id="UP000245207"/>
    </source>
</evidence>
<keyword evidence="1" id="KW-0175">Coiled coil</keyword>
<dbReference type="OrthoDB" id="2020662at2759"/>
<dbReference type="AlphaFoldDB" id="A0A2U1N5R8"/>
<feature type="coiled-coil region" evidence="1">
    <location>
        <begin position="65"/>
        <end position="92"/>
    </location>
</feature>
<accession>A0A2U1N5R8</accession>
<dbReference type="Proteomes" id="UP000245207">
    <property type="component" value="Unassembled WGS sequence"/>
</dbReference>
<comment type="caution">
    <text evidence="2">The sequence shown here is derived from an EMBL/GenBank/DDBJ whole genome shotgun (WGS) entry which is preliminary data.</text>
</comment>
<name>A0A2U1N5R8_ARTAN</name>
<protein>
    <submittedName>
        <fullName evidence="2">Uncharacterized protein</fullName>
    </submittedName>
</protein>
<keyword evidence="3" id="KW-1185">Reference proteome</keyword>
<evidence type="ECO:0000313" key="2">
    <source>
        <dbReference type="EMBL" id="PWA68841.1"/>
    </source>
</evidence>
<proteinExistence type="predicted"/>
<evidence type="ECO:0000256" key="1">
    <source>
        <dbReference type="SAM" id="Coils"/>
    </source>
</evidence>
<sequence>MRLRGADDFEAWKGVATSNGGHVLGAGSTNDPAFVLTVKRAKEGGVVITLSPELEITGYGCEDHFLELNIEIRILKKQNDDLKTKMEDERAAAGSGHASLA</sequence>
<gene>
    <name evidence="2" type="ORF">CTI12_AA304890</name>
</gene>
<organism evidence="2 3">
    <name type="scientific">Artemisia annua</name>
    <name type="common">Sweet wormwood</name>
    <dbReference type="NCBI Taxonomy" id="35608"/>
    <lineage>
        <taxon>Eukaryota</taxon>
        <taxon>Viridiplantae</taxon>
        <taxon>Streptophyta</taxon>
        <taxon>Embryophyta</taxon>
        <taxon>Tracheophyta</taxon>
        <taxon>Spermatophyta</taxon>
        <taxon>Magnoliopsida</taxon>
        <taxon>eudicotyledons</taxon>
        <taxon>Gunneridae</taxon>
        <taxon>Pentapetalae</taxon>
        <taxon>asterids</taxon>
        <taxon>campanulids</taxon>
        <taxon>Asterales</taxon>
        <taxon>Asteraceae</taxon>
        <taxon>Asteroideae</taxon>
        <taxon>Anthemideae</taxon>
        <taxon>Artemisiinae</taxon>
        <taxon>Artemisia</taxon>
    </lineage>
</organism>